<dbReference type="EMBL" id="BGZK01000167">
    <property type="protein sequence ID" value="GBP24930.1"/>
    <property type="molecule type" value="Genomic_DNA"/>
</dbReference>
<keyword evidence="2" id="KW-1185">Reference proteome</keyword>
<organism evidence="1 2">
    <name type="scientific">Eumeta variegata</name>
    <name type="common">Bagworm moth</name>
    <name type="synonym">Eumeta japonica</name>
    <dbReference type="NCBI Taxonomy" id="151549"/>
    <lineage>
        <taxon>Eukaryota</taxon>
        <taxon>Metazoa</taxon>
        <taxon>Ecdysozoa</taxon>
        <taxon>Arthropoda</taxon>
        <taxon>Hexapoda</taxon>
        <taxon>Insecta</taxon>
        <taxon>Pterygota</taxon>
        <taxon>Neoptera</taxon>
        <taxon>Endopterygota</taxon>
        <taxon>Lepidoptera</taxon>
        <taxon>Glossata</taxon>
        <taxon>Ditrysia</taxon>
        <taxon>Tineoidea</taxon>
        <taxon>Psychidae</taxon>
        <taxon>Oiketicinae</taxon>
        <taxon>Eumeta</taxon>
    </lineage>
</organism>
<gene>
    <name evidence="1" type="ORF">EVAR_12597_1</name>
</gene>
<accession>A0A4C1UFK9</accession>
<proteinExistence type="predicted"/>
<reference evidence="1 2" key="1">
    <citation type="journal article" date="2019" name="Commun. Biol.">
        <title>The bagworm genome reveals a unique fibroin gene that provides high tensile strength.</title>
        <authorList>
            <person name="Kono N."/>
            <person name="Nakamura H."/>
            <person name="Ohtoshi R."/>
            <person name="Tomita M."/>
            <person name="Numata K."/>
            <person name="Arakawa K."/>
        </authorList>
    </citation>
    <scope>NUCLEOTIDE SEQUENCE [LARGE SCALE GENOMIC DNA]</scope>
</reference>
<sequence>MSRATTGQRLRASAFGQKSTWLLCDKGRPLRYHTLTEFRREVAAFVVAFRKVSENSGGPLIFHHSAPFPSIHPPSDIQFLPKRLLSPLWMRVSIDGDDQRRP</sequence>
<evidence type="ECO:0000313" key="2">
    <source>
        <dbReference type="Proteomes" id="UP000299102"/>
    </source>
</evidence>
<comment type="caution">
    <text evidence="1">The sequence shown here is derived from an EMBL/GenBank/DDBJ whole genome shotgun (WGS) entry which is preliminary data.</text>
</comment>
<protein>
    <submittedName>
        <fullName evidence="1">Uncharacterized protein</fullName>
    </submittedName>
</protein>
<evidence type="ECO:0000313" key="1">
    <source>
        <dbReference type="EMBL" id="GBP24930.1"/>
    </source>
</evidence>
<dbReference type="AlphaFoldDB" id="A0A4C1UFK9"/>
<dbReference type="Proteomes" id="UP000299102">
    <property type="component" value="Unassembled WGS sequence"/>
</dbReference>
<name>A0A4C1UFK9_EUMVA</name>